<evidence type="ECO:0000313" key="6">
    <source>
        <dbReference type="EMBL" id="MBT9291415.1"/>
    </source>
</evidence>
<dbReference type="PANTHER" id="PTHR30579:SF7">
    <property type="entry name" value="HTH-TYPE TRANSCRIPTIONAL REGULATOR LRHA-RELATED"/>
    <property type="match status" value="1"/>
</dbReference>
<dbReference type="SUPFAM" id="SSF53850">
    <property type="entry name" value="Periplasmic binding protein-like II"/>
    <property type="match status" value="1"/>
</dbReference>
<keyword evidence="4" id="KW-0804">Transcription</keyword>
<comment type="similarity">
    <text evidence="1">Belongs to the LysR transcriptional regulatory family.</text>
</comment>
<keyword evidence="2" id="KW-0805">Transcription regulation</keyword>
<gene>
    <name evidence="6" type="ORF">KL771_18255</name>
</gene>
<dbReference type="Proteomes" id="UP000766595">
    <property type="component" value="Unassembled WGS sequence"/>
</dbReference>
<dbReference type="PROSITE" id="PS50931">
    <property type="entry name" value="HTH_LYSR"/>
    <property type="match status" value="1"/>
</dbReference>
<dbReference type="EMBL" id="JAHHZF010000009">
    <property type="protein sequence ID" value="MBT9291415.1"/>
    <property type="molecule type" value="Genomic_DNA"/>
</dbReference>
<dbReference type="GO" id="GO:0003700">
    <property type="term" value="F:DNA-binding transcription factor activity"/>
    <property type="evidence" value="ECO:0007669"/>
    <property type="project" value="InterPro"/>
</dbReference>
<sequence>MAIAERLGGERDFSPGPVLEIDLLRTLLAIVSTGSFNRAARAVFRTPSAVSMQMKKLEDIVGKPIFAKDGRGVALTGDGEELLGFARRMLQLNDEALARFRCQSTEGVVRLGTPDDYATGFLPRILARFAATHPLVQVDVTCKPSSELVDMVDQGEIDVGLMSVGATCGVPNTGDIIHRERLVWAGLRHGQVHTRRPLPIAASGRSCCWRAMATEKLDRAGIPYRIAYSSAHYVGQVAAVLADLAVAPLPKSVLDGDLVAIDDRLLPAPGYYEIQIRTSPLASGAAVEALANHIRQSFEAEALASAA</sequence>
<evidence type="ECO:0000256" key="3">
    <source>
        <dbReference type="ARBA" id="ARBA00023125"/>
    </source>
</evidence>
<evidence type="ECO:0000256" key="2">
    <source>
        <dbReference type="ARBA" id="ARBA00023015"/>
    </source>
</evidence>
<dbReference type="InterPro" id="IPR050176">
    <property type="entry name" value="LTTR"/>
</dbReference>
<comment type="caution">
    <text evidence="6">The sequence shown here is derived from an EMBL/GenBank/DDBJ whole genome shotgun (WGS) entry which is preliminary data.</text>
</comment>
<dbReference type="Pfam" id="PF00126">
    <property type="entry name" value="HTH_1"/>
    <property type="match status" value="1"/>
</dbReference>
<dbReference type="Gene3D" id="1.10.10.10">
    <property type="entry name" value="Winged helix-like DNA-binding domain superfamily/Winged helix DNA-binding domain"/>
    <property type="match status" value="1"/>
</dbReference>
<dbReference type="InterPro" id="IPR005119">
    <property type="entry name" value="LysR_subst-bd"/>
</dbReference>
<reference evidence="6 7" key="1">
    <citation type="submission" date="2021-06" db="EMBL/GenBank/DDBJ databases">
        <authorList>
            <person name="Grouzdev D.S."/>
            <person name="Koziaeva V."/>
        </authorList>
    </citation>
    <scope>NUCLEOTIDE SEQUENCE [LARGE SCALE GENOMIC DNA]</scope>
    <source>
        <strain evidence="6 7">22</strain>
    </source>
</reference>
<proteinExistence type="inferred from homology"/>
<organism evidence="6 7">
    <name type="scientific">Prosthecodimorpha staleyi</name>
    <dbReference type="NCBI Taxonomy" id="2840188"/>
    <lineage>
        <taxon>Bacteria</taxon>
        <taxon>Pseudomonadati</taxon>
        <taxon>Pseudomonadota</taxon>
        <taxon>Alphaproteobacteria</taxon>
        <taxon>Hyphomicrobiales</taxon>
        <taxon>Ancalomicrobiaceae</taxon>
        <taxon>Prosthecodimorpha</taxon>
    </lineage>
</organism>
<dbReference type="AlphaFoldDB" id="A0A947D631"/>
<accession>A0A947D631</accession>
<name>A0A947D631_9HYPH</name>
<evidence type="ECO:0000259" key="5">
    <source>
        <dbReference type="PROSITE" id="PS50931"/>
    </source>
</evidence>
<dbReference type="PANTHER" id="PTHR30579">
    <property type="entry name" value="TRANSCRIPTIONAL REGULATOR"/>
    <property type="match status" value="1"/>
</dbReference>
<dbReference type="Gene3D" id="3.40.190.10">
    <property type="entry name" value="Periplasmic binding protein-like II"/>
    <property type="match status" value="2"/>
</dbReference>
<keyword evidence="3" id="KW-0238">DNA-binding</keyword>
<evidence type="ECO:0000313" key="7">
    <source>
        <dbReference type="Proteomes" id="UP000766595"/>
    </source>
</evidence>
<dbReference type="SUPFAM" id="SSF46785">
    <property type="entry name" value="Winged helix' DNA-binding domain"/>
    <property type="match status" value="1"/>
</dbReference>
<evidence type="ECO:0000256" key="4">
    <source>
        <dbReference type="ARBA" id="ARBA00023163"/>
    </source>
</evidence>
<dbReference type="InterPro" id="IPR036388">
    <property type="entry name" value="WH-like_DNA-bd_sf"/>
</dbReference>
<keyword evidence="7" id="KW-1185">Reference proteome</keyword>
<dbReference type="GO" id="GO:0003677">
    <property type="term" value="F:DNA binding"/>
    <property type="evidence" value="ECO:0007669"/>
    <property type="project" value="UniProtKB-KW"/>
</dbReference>
<feature type="domain" description="HTH lysR-type" evidence="5">
    <location>
        <begin position="19"/>
        <end position="76"/>
    </location>
</feature>
<protein>
    <submittedName>
        <fullName evidence="6">LysR family transcriptional regulator</fullName>
    </submittedName>
</protein>
<dbReference type="Pfam" id="PF03466">
    <property type="entry name" value="LysR_substrate"/>
    <property type="match status" value="1"/>
</dbReference>
<evidence type="ECO:0000256" key="1">
    <source>
        <dbReference type="ARBA" id="ARBA00009437"/>
    </source>
</evidence>
<dbReference type="InterPro" id="IPR036390">
    <property type="entry name" value="WH_DNA-bd_sf"/>
</dbReference>
<dbReference type="InterPro" id="IPR000847">
    <property type="entry name" value="LysR_HTH_N"/>
</dbReference>